<proteinExistence type="predicted"/>
<keyword evidence="3" id="KW-1185">Reference proteome</keyword>
<dbReference type="Pfam" id="PF15781">
    <property type="entry name" value="ParE-like_toxin"/>
    <property type="match status" value="1"/>
</dbReference>
<accession>A0A6N8EEK4</accession>
<dbReference type="RefSeq" id="WP_155450526.1">
    <property type="nucleotide sequence ID" value="NZ_WNKT01000028.1"/>
</dbReference>
<organism evidence="2 3">
    <name type="scientific">Allochromatium palmeri</name>
    <dbReference type="NCBI Taxonomy" id="231048"/>
    <lineage>
        <taxon>Bacteria</taxon>
        <taxon>Pseudomonadati</taxon>
        <taxon>Pseudomonadota</taxon>
        <taxon>Gammaproteobacteria</taxon>
        <taxon>Chromatiales</taxon>
        <taxon>Chromatiaceae</taxon>
        <taxon>Allochromatium</taxon>
    </lineage>
</organism>
<protein>
    <recommendedName>
        <fullName evidence="4">Type II toxin-antitoxin system RelE/ParE family toxin</fullName>
    </recommendedName>
</protein>
<reference evidence="2 3" key="1">
    <citation type="submission" date="2019-11" db="EMBL/GenBank/DDBJ databases">
        <title>Whole-genome sequence of the anaerobic purple sulfur bacterium Allochromatium palmeri DSM 15591.</title>
        <authorList>
            <person name="Kyndt J.A."/>
            <person name="Meyer T.E."/>
        </authorList>
    </citation>
    <scope>NUCLEOTIDE SEQUENCE [LARGE SCALE GENOMIC DNA]</scope>
    <source>
        <strain evidence="2 3">DSM 15591</strain>
    </source>
</reference>
<dbReference type="InterPro" id="IPR031552">
    <property type="entry name" value="ParE-like_toxin"/>
</dbReference>
<evidence type="ECO:0000256" key="1">
    <source>
        <dbReference type="SAM" id="MobiDB-lite"/>
    </source>
</evidence>
<dbReference type="Proteomes" id="UP000434044">
    <property type="component" value="Unassembled WGS sequence"/>
</dbReference>
<dbReference type="AlphaFoldDB" id="A0A6N8EEK4"/>
<evidence type="ECO:0008006" key="4">
    <source>
        <dbReference type="Google" id="ProtNLM"/>
    </source>
</evidence>
<sequence length="58" mass="6395">MRRLLVTPAFERTAKKLHRQQKTALDEALRAVASQPELGEAKVGGLTPDGRPARTFLP</sequence>
<gene>
    <name evidence="2" type="ORF">GJ668_12710</name>
</gene>
<evidence type="ECO:0000313" key="2">
    <source>
        <dbReference type="EMBL" id="MTW21950.1"/>
    </source>
</evidence>
<name>A0A6N8EEK4_9GAMM</name>
<evidence type="ECO:0000313" key="3">
    <source>
        <dbReference type="Proteomes" id="UP000434044"/>
    </source>
</evidence>
<feature type="region of interest" description="Disordered" evidence="1">
    <location>
        <begin position="37"/>
        <end position="58"/>
    </location>
</feature>
<dbReference type="EMBL" id="WNKT01000028">
    <property type="protein sequence ID" value="MTW21950.1"/>
    <property type="molecule type" value="Genomic_DNA"/>
</dbReference>
<comment type="caution">
    <text evidence="2">The sequence shown here is derived from an EMBL/GenBank/DDBJ whole genome shotgun (WGS) entry which is preliminary data.</text>
</comment>